<name>A0A8K0IHB3_COCNU</name>
<dbReference type="GO" id="GO:0036503">
    <property type="term" value="P:ERAD pathway"/>
    <property type="evidence" value="ECO:0007669"/>
    <property type="project" value="InterPro"/>
</dbReference>
<gene>
    <name evidence="1" type="ORF">COCNU_08G003850</name>
</gene>
<accession>A0A8K0IHB3</accession>
<dbReference type="AlphaFoldDB" id="A0A8K0IHB3"/>
<proteinExistence type="predicted"/>
<protein>
    <submittedName>
        <fullName evidence="1">Putative ERAD-associated E3 ubiquitin-protein ligase component HRD3B</fullName>
    </submittedName>
</protein>
<dbReference type="PANTHER" id="PTHR45084">
    <property type="entry name" value="ERAD-ASSOCIATED E3 UBIQUITIN-PROTEIN LIGASE COMPONENT HRD3A-RELATED"/>
    <property type="match status" value="1"/>
</dbReference>
<comment type="caution">
    <text evidence="1">The sequence shown here is derived from an EMBL/GenBank/DDBJ whole genome shotgun (WGS) entry which is preliminary data.</text>
</comment>
<dbReference type="InterPro" id="IPR044623">
    <property type="entry name" value="HRD3"/>
</dbReference>
<organism evidence="1 2">
    <name type="scientific">Cocos nucifera</name>
    <name type="common">Coconut palm</name>
    <dbReference type="NCBI Taxonomy" id="13894"/>
    <lineage>
        <taxon>Eukaryota</taxon>
        <taxon>Viridiplantae</taxon>
        <taxon>Streptophyta</taxon>
        <taxon>Embryophyta</taxon>
        <taxon>Tracheophyta</taxon>
        <taxon>Spermatophyta</taxon>
        <taxon>Magnoliopsida</taxon>
        <taxon>Liliopsida</taxon>
        <taxon>Arecaceae</taxon>
        <taxon>Arecoideae</taxon>
        <taxon>Cocoseae</taxon>
        <taxon>Attaleinae</taxon>
        <taxon>Cocos</taxon>
    </lineage>
</organism>
<evidence type="ECO:0000313" key="2">
    <source>
        <dbReference type="Proteomes" id="UP000797356"/>
    </source>
</evidence>
<dbReference type="PANTHER" id="PTHR45084:SF1">
    <property type="entry name" value="ERAD-ASSOCIATED E3 UBIQUITIN-PROTEIN LIGASE COMPONENT HRD3A-RELATED"/>
    <property type="match status" value="1"/>
</dbReference>
<dbReference type="EMBL" id="CM017879">
    <property type="protein sequence ID" value="KAG1358939.1"/>
    <property type="molecule type" value="Genomic_DNA"/>
</dbReference>
<evidence type="ECO:0000313" key="1">
    <source>
        <dbReference type="EMBL" id="KAG1358939.1"/>
    </source>
</evidence>
<sequence>MISVASSCDPAAMDSVASDIKAVASTGHSNARCALAFLFDTGLARPHSRPKSHLYHHFAVIAGNMVSLHYRLRVRVRLP</sequence>
<reference evidence="1" key="1">
    <citation type="journal article" date="2017" name="Gigascience">
        <title>The genome draft of coconut (Cocos nucifera).</title>
        <authorList>
            <person name="Xiao Y."/>
            <person name="Xu P."/>
            <person name="Fan H."/>
            <person name="Baudouin L."/>
            <person name="Xia W."/>
            <person name="Bocs S."/>
            <person name="Xu J."/>
            <person name="Li Q."/>
            <person name="Guo A."/>
            <person name="Zhou L."/>
            <person name="Li J."/>
            <person name="Wu Y."/>
            <person name="Ma Z."/>
            <person name="Armero A."/>
            <person name="Issali A.E."/>
            <person name="Liu N."/>
            <person name="Peng M."/>
            <person name="Yang Y."/>
        </authorList>
    </citation>
    <scope>NUCLEOTIDE SEQUENCE</scope>
    <source>
        <tissue evidence="1">Spear leaf of Hainan Tall coconut</tissue>
    </source>
</reference>
<keyword evidence="2" id="KW-1185">Reference proteome</keyword>
<reference evidence="1" key="2">
    <citation type="submission" date="2019-07" db="EMBL/GenBank/DDBJ databases">
        <authorList>
            <person name="Yang Y."/>
            <person name="Bocs S."/>
            <person name="Baudouin L."/>
        </authorList>
    </citation>
    <scope>NUCLEOTIDE SEQUENCE</scope>
    <source>
        <tissue evidence="1">Spear leaf of Hainan Tall coconut</tissue>
    </source>
</reference>
<dbReference type="Proteomes" id="UP000797356">
    <property type="component" value="Chromosome 8"/>
</dbReference>